<feature type="region of interest" description="Disordered" evidence="1">
    <location>
        <begin position="1"/>
        <end position="26"/>
    </location>
</feature>
<keyword evidence="3" id="KW-1185">Reference proteome</keyword>
<evidence type="ECO:0000313" key="2">
    <source>
        <dbReference type="EMBL" id="WVZ78613.1"/>
    </source>
</evidence>
<proteinExistence type="predicted"/>
<feature type="compositionally biased region" description="Polar residues" evidence="1">
    <location>
        <begin position="1"/>
        <end position="13"/>
    </location>
</feature>
<evidence type="ECO:0000256" key="1">
    <source>
        <dbReference type="SAM" id="MobiDB-lite"/>
    </source>
</evidence>
<accession>A0AAQ3WY70</accession>
<evidence type="ECO:0000313" key="3">
    <source>
        <dbReference type="Proteomes" id="UP001341281"/>
    </source>
</evidence>
<dbReference type="AlphaFoldDB" id="A0AAQ3WY70"/>
<dbReference type="EMBL" id="CP144750">
    <property type="protein sequence ID" value="WVZ78613.1"/>
    <property type="molecule type" value="Genomic_DNA"/>
</dbReference>
<feature type="region of interest" description="Disordered" evidence="1">
    <location>
        <begin position="307"/>
        <end position="330"/>
    </location>
</feature>
<gene>
    <name evidence="2" type="ORF">U9M48_026297</name>
</gene>
<name>A0AAQ3WY70_PASNO</name>
<organism evidence="2 3">
    <name type="scientific">Paspalum notatum var. saurae</name>
    <dbReference type="NCBI Taxonomy" id="547442"/>
    <lineage>
        <taxon>Eukaryota</taxon>
        <taxon>Viridiplantae</taxon>
        <taxon>Streptophyta</taxon>
        <taxon>Embryophyta</taxon>
        <taxon>Tracheophyta</taxon>
        <taxon>Spermatophyta</taxon>
        <taxon>Magnoliopsida</taxon>
        <taxon>Liliopsida</taxon>
        <taxon>Poales</taxon>
        <taxon>Poaceae</taxon>
        <taxon>PACMAD clade</taxon>
        <taxon>Panicoideae</taxon>
        <taxon>Andropogonodae</taxon>
        <taxon>Paspaleae</taxon>
        <taxon>Paspalinae</taxon>
        <taxon>Paspalum</taxon>
    </lineage>
</organism>
<reference evidence="2 3" key="1">
    <citation type="submission" date="2024-02" db="EMBL/GenBank/DDBJ databases">
        <title>High-quality chromosome-scale genome assembly of Pensacola bahiagrass (Paspalum notatum Flugge var. saurae).</title>
        <authorList>
            <person name="Vega J.M."/>
            <person name="Podio M."/>
            <person name="Orjuela J."/>
            <person name="Siena L.A."/>
            <person name="Pessino S.C."/>
            <person name="Combes M.C."/>
            <person name="Mariac C."/>
            <person name="Albertini E."/>
            <person name="Pupilli F."/>
            <person name="Ortiz J.P.A."/>
            <person name="Leblanc O."/>
        </authorList>
    </citation>
    <scope>NUCLEOTIDE SEQUENCE [LARGE SCALE GENOMIC DNA]</scope>
    <source>
        <strain evidence="2">R1</strain>
        <tissue evidence="2">Leaf</tissue>
    </source>
</reference>
<sequence>MPNGQQENINDPSRSPGRLLKQHSGSLSDHKDILKCKFIPRDHGSLDFEKAQSFEKALCITGVLHVIGSRMYIIGIGLTEELDPYPSCTHDSCCIQMLLCHAAQGPSCPSLMRLQISEHSIRLTATINKQMRCSSLWLVRRARSRKGEGAAATSFGTYQYCRLRKPSLNTTSGLRTAKTDRHVTYVNDRQLNASAAGTLPPDVEWALAGRAADAGADALGGALQRLGRPGVLDPLLLPVAPCALASSATHYTEPAACCRARKRTYAPESVGGTLEKVSGWGAGVERMAARASATAACAAIPVEALRRRSGAHRTAARRRRRRRRGLAEST</sequence>
<feature type="compositionally biased region" description="Basic residues" evidence="1">
    <location>
        <begin position="307"/>
        <end position="324"/>
    </location>
</feature>
<dbReference type="Proteomes" id="UP001341281">
    <property type="component" value="Chromosome 06"/>
</dbReference>
<protein>
    <submittedName>
        <fullName evidence="2">Uncharacterized protein</fullName>
    </submittedName>
</protein>